<evidence type="ECO:0000256" key="2">
    <source>
        <dbReference type="SAM" id="Phobius"/>
    </source>
</evidence>
<sequence>MVSTFWKFASVTLATGLGIGRVPVAPGTFGSLAAAVVAVPIVAAGGPLALGFAAAAAALVGIPTAAAAARAMKREDPGAVVIDEFAGQWLALLPAANDLGAWCLAFLAFRLFDVWKPGPVGWADRKIGGGLGIMLDDVIAGILAAGTVALAQPFLPPTVALF</sequence>
<dbReference type="GO" id="GO:0008962">
    <property type="term" value="F:phosphatidylglycerophosphatase activity"/>
    <property type="evidence" value="ECO:0007669"/>
    <property type="project" value="UniProtKB-EC"/>
</dbReference>
<dbReference type="InterPro" id="IPR007686">
    <property type="entry name" value="YutG/PgpA"/>
</dbReference>
<dbReference type="GO" id="GO:0006655">
    <property type="term" value="P:phosphatidylglycerol biosynthetic process"/>
    <property type="evidence" value="ECO:0007669"/>
    <property type="project" value="UniProtKB-UniPathway"/>
</dbReference>
<comment type="function">
    <text evidence="1">Lipid phosphatase which dephosphorylates phosphatidylglycerophosphate (PGP) to phosphatidylglycerol (PG).</text>
</comment>
<dbReference type="AlphaFoldDB" id="A0A212J7C3"/>
<dbReference type="Pfam" id="PF04608">
    <property type="entry name" value="PgpA"/>
    <property type="match status" value="1"/>
</dbReference>
<evidence type="ECO:0000313" key="4">
    <source>
        <dbReference type="EMBL" id="SBV95340.1"/>
    </source>
</evidence>
<dbReference type="GO" id="GO:0005886">
    <property type="term" value="C:plasma membrane"/>
    <property type="evidence" value="ECO:0007669"/>
    <property type="project" value="UniProtKB-SubCell"/>
</dbReference>
<keyword evidence="1" id="KW-0443">Lipid metabolism</keyword>
<proteinExistence type="predicted"/>
<evidence type="ECO:0000256" key="1">
    <source>
        <dbReference type="PIRNR" id="PIRNR006162"/>
    </source>
</evidence>
<keyword evidence="1" id="KW-0378">Hydrolase</keyword>
<evidence type="ECO:0000259" key="3">
    <source>
        <dbReference type="Pfam" id="PF04608"/>
    </source>
</evidence>
<comment type="pathway">
    <text evidence="1">Phospholipid metabolism; phosphatidylglycerol biosynthesis; phosphatidylglycerol from CDP-diacylglycerol: step 2/2.</text>
</comment>
<dbReference type="InterPro" id="IPR026037">
    <property type="entry name" value="PgpA"/>
</dbReference>
<name>A0A212J7C3_9PROT</name>
<dbReference type="GO" id="GO:0009395">
    <property type="term" value="P:phospholipid catabolic process"/>
    <property type="evidence" value="ECO:0007669"/>
    <property type="project" value="UniProtKB-KW"/>
</dbReference>
<keyword evidence="1" id="KW-0460">Magnesium</keyword>
<accession>A0A212J7C3</accession>
<feature type="domain" description="YutG/PgpA" evidence="3">
    <location>
        <begin position="13"/>
        <end position="151"/>
    </location>
</feature>
<keyword evidence="1" id="KW-0479">Metal-binding</keyword>
<keyword evidence="1" id="KW-1003">Cell membrane</keyword>
<keyword evidence="2" id="KW-1133">Transmembrane helix</keyword>
<dbReference type="InterPro" id="IPR036681">
    <property type="entry name" value="PgpA-like_sf"/>
</dbReference>
<keyword evidence="1" id="KW-1208">Phospholipid metabolism</keyword>
<dbReference type="UniPathway" id="UPA00084">
    <property type="reaction ID" value="UER00504"/>
</dbReference>
<dbReference type="PANTHER" id="PTHR36305:SF1">
    <property type="entry name" value="PHOSPHATIDYLGLYCEROPHOSPHATASE A"/>
    <property type="match status" value="1"/>
</dbReference>
<dbReference type="CDD" id="cd06971">
    <property type="entry name" value="PgpA"/>
    <property type="match status" value="1"/>
</dbReference>
<keyword evidence="1 2" id="KW-0472">Membrane</keyword>
<feature type="transmembrane region" description="Helical" evidence="2">
    <location>
        <begin position="89"/>
        <end position="109"/>
    </location>
</feature>
<dbReference type="PIRSF" id="PIRSF006162">
    <property type="entry name" value="PgpA"/>
    <property type="match status" value="1"/>
</dbReference>
<keyword evidence="1" id="KW-0997">Cell inner membrane</keyword>
<feature type="transmembrane region" description="Helical" evidence="2">
    <location>
        <begin position="129"/>
        <end position="151"/>
    </location>
</feature>
<feature type="transmembrane region" description="Helical" evidence="2">
    <location>
        <begin position="48"/>
        <end position="69"/>
    </location>
</feature>
<organism evidence="4">
    <name type="scientific">uncultured Alphaproteobacteria bacterium</name>
    <dbReference type="NCBI Taxonomy" id="91750"/>
    <lineage>
        <taxon>Bacteria</taxon>
        <taxon>Pseudomonadati</taxon>
        <taxon>Pseudomonadota</taxon>
        <taxon>Alphaproteobacteria</taxon>
        <taxon>environmental samples</taxon>
    </lineage>
</organism>
<dbReference type="GO" id="GO:0046872">
    <property type="term" value="F:metal ion binding"/>
    <property type="evidence" value="ECO:0007669"/>
    <property type="project" value="UniProtKB-KW"/>
</dbReference>
<comment type="cofactor">
    <cofactor evidence="1">
        <name>Mg(2+)</name>
        <dbReference type="ChEBI" id="CHEBI:18420"/>
    </cofactor>
</comment>
<dbReference type="EMBL" id="FLUO01000001">
    <property type="protein sequence ID" value="SBV95340.1"/>
    <property type="molecule type" value="Genomic_DNA"/>
</dbReference>
<comment type="subcellular location">
    <subcellularLocation>
        <location evidence="1">Cell inner membrane</location>
        <topology evidence="1">Multi-pass membrane protein</topology>
    </subcellularLocation>
</comment>
<protein>
    <recommendedName>
        <fullName evidence="1">Phosphatidylglycerophosphatase A</fullName>
        <ecNumber evidence="1">3.1.3.27</ecNumber>
    </recommendedName>
    <alternativeName>
        <fullName evidence="1">Phosphatidylglycerolphosphate phosphatase A</fullName>
    </alternativeName>
</protein>
<dbReference type="SUPFAM" id="SSF101307">
    <property type="entry name" value="YutG-like"/>
    <property type="match status" value="1"/>
</dbReference>
<dbReference type="PANTHER" id="PTHR36305">
    <property type="entry name" value="PHOSPHATIDYLGLYCEROPHOSPHATASE A"/>
    <property type="match status" value="1"/>
</dbReference>
<comment type="catalytic activity">
    <reaction evidence="1">
        <text>a 1,2-diacyl-sn-glycero-3-phospho-(1'-sn-glycero-3'-phosphate) + H2O = a 1,2-diacyl-sn-glycero-3-phospho-(1'-sn-glycerol) + phosphate</text>
        <dbReference type="Rhea" id="RHEA:33751"/>
        <dbReference type="ChEBI" id="CHEBI:15377"/>
        <dbReference type="ChEBI" id="CHEBI:43474"/>
        <dbReference type="ChEBI" id="CHEBI:60110"/>
        <dbReference type="ChEBI" id="CHEBI:64716"/>
        <dbReference type="EC" id="3.1.3.27"/>
    </reaction>
</comment>
<reference evidence="4" key="1">
    <citation type="submission" date="2016-04" db="EMBL/GenBank/DDBJ databases">
        <authorList>
            <person name="Evans L.H."/>
            <person name="Alamgir A."/>
            <person name="Owens N."/>
            <person name="Weber N.D."/>
            <person name="Virtaneva K."/>
            <person name="Barbian K."/>
            <person name="Babar A."/>
            <person name="Rosenke K."/>
        </authorList>
    </citation>
    <scope>NUCLEOTIDE SEQUENCE</scope>
    <source>
        <strain evidence="4">86</strain>
    </source>
</reference>
<keyword evidence="1" id="KW-0595">Phospholipid degradation</keyword>
<keyword evidence="1 2" id="KW-0812">Transmembrane</keyword>
<gene>
    <name evidence="4" type="ORF">KL86APRO_10623</name>
</gene>
<keyword evidence="1" id="KW-0442">Lipid degradation</keyword>
<dbReference type="EC" id="3.1.3.27" evidence="1"/>